<dbReference type="PROSITE" id="PS51379">
    <property type="entry name" value="4FE4S_FER_2"/>
    <property type="match status" value="2"/>
</dbReference>
<dbReference type="STRING" id="1069081.SAMN05660197_0783"/>
<feature type="binding site" evidence="8">
    <location>
        <position position="138"/>
    </location>
    <ligand>
        <name>[4Fe-4S] cluster</name>
        <dbReference type="ChEBI" id="CHEBI:49883"/>
        <label>2</label>
    </ligand>
</feature>
<keyword evidence="3 8" id="KW-0479">Metal-binding</keyword>
<feature type="binding site" evidence="8">
    <location>
        <position position="103"/>
    </location>
    <ligand>
        <name>[4Fe-4S] cluster</name>
        <dbReference type="ChEBI" id="CHEBI:49883"/>
        <label>2</label>
    </ligand>
</feature>
<dbReference type="InterPro" id="IPR017896">
    <property type="entry name" value="4Fe4S_Fe-S-bd"/>
</dbReference>
<evidence type="ECO:0000313" key="10">
    <source>
        <dbReference type="EMBL" id="SMC08991.1"/>
    </source>
</evidence>
<feature type="binding site" evidence="8">
    <location>
        <position position="135"/>
    </location>
    <ligand>
        <name>[4Fe-4S] cluster</name>
        <dbReference type="ChEBI" id="CHEBI:49883"/>
        <label>2</label>
    </ligand>
</feature>
<comment type="similarity">
    <text evidence="1 8">Belongs to the complex I 23 kDa subunit family.</text>
</comment>
<evidence type="ECO:0000256" key="1">
    <source>
        <dbReference type="ARBA" id="ARBA00010277"/>
    </source>
</evidence>
<feature type="domain" description="4Fe-4S ferredoxin-type" evidence="9">
    <location>
        <begin position="84"/>
        <end position="113"/>
    </location>
</feature>
<dbReference type="RefSeq" id="WP_084275245.1">
    <property type="nucleotide sequence ID" value="NZ_AP026671.1"/>
</dbReference>
<keyword evidence="8" id="KW-0472">Membrane</keyword>
<feature type="binding site" evidence="8">
    <location>
        <position position="93"/>
    </location>
    <ligand>
        <name>[4Fe-4S] cluster</name>
        <dbReference type="ChEBI" id="CHEBI:49883"/>
        <label>1</label>
    </ligand>
</feature>
<dbReference type="SUPFAM" id="SSF54862">
    <property type="entry name" value="4Fe-4S ferredoxins"/>
    <property type="match status" value="1"/>
</dbReference>
<name>A0A1W1WRP5_9BACT</name>
<dbReference type="PANTHER" id="PTHR10849">
    <property type="entry name" value="NADH DEHYDROGENASE UBIQUINONE IRON-SULFUR PROTEIN 8, MITOCHONDRIAL"/>
    <property type="match status" value="1"/>
</dbReference>
<dbReference type="NCBIfam" id="NF004542">
    <property type="entry name" value="PRK05888.2-3"/>
    <property type="match status" value="1"/>
</dbReference>
<keyword evidence="8" id="KW-1003">Cell membrane</keyword>
<dbReference type="OrthoDB" id="9808559at2"/>
<dbReference type="GO" id="GO:0005506">
    <property type="term" value="F:iron ion binding"/>
    <property type="evidence" value="ECO:0007669"/>
    <property type="project" value="UniProtKB-UniRule"/>
</dbReference>
<keyword evidence="8" id="KW-0830">Ubiquinone</keyword>
<evidence type="ECO:0000256" key="7">
    <source>
        <dbReference type="ARBA" id="ARBA00023014"/>
    </source>
</evidence>
<evidence type="ECO:0000256" key="5">
    <source>
        <dbReference type="ARBA" id="ARBA00022967"/>
    </source>
</evidence>
<sequence>MSGLEQFKDRNVSQNYYKVKIEPYPKTGWEKFKRVVKRSIKLELFVGLKITLMEMLRFNIHTIQYPKEKLPIGPRYRAVHKLLRLLESGTERCIGCGLCEKICIANCIRIDTKVDEFGRKIPTEYTINFGRCIFCGYCAEVCPELAIVHGQDYENASEQRAHFALKEDMLTPLDKLKEQKEYPGFGAPTPAADKLIKKTPLAY</sequence>
<dbReference type="GO" id="GO:0009060">
    <property type="term" value="P:aerobic respiration"/>
    <property type="evidence" value="ECO:0007669"/>
    <property type="project" value="TreeGrafter"/>
</dbReference>
<dbReference type="Pfam" id="PF12838">
    <property type="entry name" value="Fer4_7"/>
    <property type="match status" value="1"/>
</dbReference>
<dbReference type="NCBIfam" id="TIGR01971">
    <property type="entry name" value="NuoI"/>
    <property type="match status" value="1"/>
</dbReference>
<feature type="binding site" evidence="8">
    <location>
        <position position="132"/>
    </location>
    <ligand>
        <name>[4Fe-4S] cluster</name>
        <dbReference type="ChEBI" id="CHEBI:49883"/>
        <label>2</label>
    </ligand>
</feature>
<keyword evidence="7 8" id="KW-0411">Iron-sulfur</keyword>
<dbReference type="EMBL" id="FWWZ01000001">
    <property type="protein sequence ID" value="SMC08991.1"/>
    <property type="molecule type" value="Genomic_DNA"/>
</dbReference>
<dbReference type="InterPro" id="IPR010226">
    <property type="entry name" value="NADH_quinone_OxRdtase_chainI"/>
</dbReference>
<keyword evidence="4" id="KW-0677">Repeat</keyword>
<proteinExistence type="inferred from homology"/>
<dbReference type="PANTHER" id="PTHR10849:SF20">
    <property type="entry name" value="NADH DEHYDROGENASE [UBIQUINONE] IRON-SULFUR PROTEIN 8, MITOCHONDRIAL"/>
    <property type="match status" value="1"/>
</dbReference>
<keyword evidence="8" id="KW-0874">Quinone</keyword>
<evidence type="ECO:0000256" key="2">
    <source>
        <dbReference type="ARBA" id="ARBA00022485"/>
    </source>
</evidence>
<dbReference type="AlphaFoldDB" id="A0A1W1WRP5"/>
<comment type="subunit">
    <text evidence="8">NDH-1 is composed of 14 different subunits. Subunits NuoA, H, J, K, L, M, N constitute the membrane sector of the complex.</text>
</comment>
<keyword evidence="5 8" id="KW-1278">Translocase</keyword>
<reference evidence="11" key="1">
    <citation type="submission" date="2017-04" db="EMBL/GenBank/DDBJ databases">
        <authorList>
            <person name="Varghese N."/>
            <person name="Submissions S."/>
        </authorList>
    </citation>
    <scope>NUCLEOTIDE SEQUENCE [LARGE SCALE GENOMIC DNA]</scope>
    <source>
        <strain evidence="11">DSM 16512</strain>
    </source>
</reference>
<keyword evidence="6 8" id="KW-0408">Iron</keyword>
<keyword evidence="11" id="KW-1185">Reference proteome</keyword>
<evidence type="ECO:0000313" key="11">
    <source>
        <dbReference type="Proteomes" id="UP000192602"/>
    </source>
</evidence>
<feature type="binding site" evidence="8">
    <location>
        <position position="142"/>
    </location>
    <ligand>
        <name>[4Fe-4S] cluster</name>
        <dbReference type="ChEBI" id="CHEBI:49883"/>
        <label>1</label>
    </ligand>
</feature>
<comment type="catalytic activity">
    <reaction evidence="8">
        <text>a quinone + NADH + 5 H(+)(in) = a quinol + NAD(+) + 4 H(+)(out)</text>
        <dbReference type="Rhea" id="RHEA:57888"/>
        <dbReference type="ChEBI" id="CHEBI:15378"/>
        <dbReference type="ChEBI" id="CHEBI:24646"/>
        <dbReference type="ChEBI" id="CHEBI:57540"/>
        <dbReference type="ChEBI" id="CHEBI:57945"/>
        <dbReference type="ChEBI" id="CHEBI:132124"/>
    </reaction>
</comment>
<feature type="binding site" evidence="8">
    <location>
        <position position="96"/>
    </location>
    <ligand>
        <name>[4Fe-4S] cluster</name>
        <dbReference type="ChEBI" id="CHEBI:49883"/>
        <label>1</label>
    </ligand>
</feature>
<comment type="function">
    <text evidence="8">NDH-1 shuttles electrons from NADH, via FMN and iron-sulfur (Fe-S) centers, to quinones in the respiratory chain. The immediate electron acceptor for the enzyme in this species is believed to be ubiquinone. Couples the redox reaction to proton translocation (for every two electrons transferred, four hydrogen ions are translocated across the cytoplasmic membrane), and thus conserves the redox energy in a proton gradient.</text>
</comment>
<organism evidence="10 11">
    <name type="scientific">Nitratiruptor tergarcus DSM 16512</name>
    <dbReference type="NCBI Taxonomy" id="1069081"/>
    <lineage>
        <taxon>Bacteria</taxon>
        <taxon>Pseudomonadati</taxon>
        <taxon>Campylobacterota</taxon>
        <taxon>Epsilonproteobacteria</taxon>
        <taxon>Nautiliales</taxon>
        <taxon>Nitratiruptoraceae</taxon>
        <taxon>Nitratiruptor</taxon>
    </lineage>
</organism>
<evidence type="ECO:0000256" key="6">
    <source>
        <dbReference type="ARBA" id="ARBA00023004"/>
    </source>
</evidence>
<accession>A0A1W1WRP5</accession>
<dbReference type="GO" id="GO:0050136">
    <property type="term" value="F:NADH dehydrogenase (quinone) (non-electrogenic) activity"/>
    <property type="evidence" value="ECO:0007669"/>
    <property type="project" value="UniProtKB-UniRule"/>
</dbReference>
<gene>
    <name evidence="8" type="primary">nuoI</name>
    <name evidence="10" type="ORF">SAMN05660197_0783</name>
</gene>
<feature type="binding site" evidence="8">
    <location>
        <position position="99"/>
    </location>
    <ligand>
        <name>[4Fe-4S] cluster</name>
        <dbReference type="ChEBI" id="CHEBI:49883"/>
        <label>1</label>
    </ligand>
</feature>
<comment type="subcellular location">
    <subcellularLocation>
        <location evidence="8">Cell membrane</location>
        <topology evidence="8">Peripheral membrane protein</topology>
    </subcellularLocation>
</comment>
<dbReference type="GO" id="GO:0048038">
    <property type="term" value="F:quinone binding"/>
    <property type="evidence" value="ECO:0007669"/>
    <property type="project" value="UniProtKB-KW"/>
</dbReference>
<feature type="domain" description="4Fe-4S ferredoxin-type" evidence="9">
    <location>
        <begin position="123"/>
        <end position="152"/>
    </location>
</feature>
<evidence type="ECO:0000256" key="4">
    <source>
        <dbReference type="ARBA" id="ARBA00022737"/>
    </source>
</evidence>
<comment type="cofactor">
    <cofactor evidence="8">
        <name>[4Fe-4S] cluster</name>
        <dbReference type="ChEBI" id="CHEBI:49883"/>
    </cofactor>
    <text evidence="8">Binds 2 [4Fe-4S] clusters per subunit.</text>
</comment>
<dbReference type="PROSITE" id="PS00198">
    <property type="entry name" value="4FE4S_FER_1"/>
    <property type="match status" value="1"/>
</dbReference>
<evidence type="ECO:0000259" key="9">
    <source>
        <dbReference type="PROSITE" id="PS51379"/>
    </source>
</evidence>
<dbReference type="EC" id="7.1.1.-" evidence="8"/>
<dbReference type="Proteomes" id="UP000192602">
    <property type="component" value="Unassembled WGS sequence"/>
</dbReference>
<dbReference type="Gene3D" id="3.30.70.3270">
    <property type="match status" value="1"/>
</dbReference>
<protein>
    <recommendedName>
        <fullName evidence="8">NADH-quinone oxidoreductase subunit I</fullName>
        <ecNumber evidence="8">7.1.1.-</ecNumber>
    </recommendedName>
    <alternativeName>
        <fullName evidence="8">NADH dehydrogenase I subunit I</fullName>
    </alternativeName>
    <alternativeName>
        <fullName evidence="8">NDH-1 subunit I</fullName>
    </alternativeName>
</protein>
<dbReference type="HAMAP" id="MF_01351">
    <property type="entry name" value="NDH1_NuoI"/>
    <property type="match status" value="1"/>
</dbReference>
<keyword evidence="8" id="KW-0520">NAD</keyword>
<keyword evidence="2 8" id="KW-0004">4Fe-4S</keyword>
<dbReference type="GO" id="GO:0005886">
    <property type="term" value="C:plasma membrane"/>
    <property type="evidence" value="ECO:0007669"/>
    <property type="project" value="UniProtKB-SubCell"/>
</dbReference>
<evidence type="ECO:0000256" key="3">
    <source>
        <dbReference type="ARBA" id="ARBA00022723"/>
    </source>
</evidence>
<dbReference type="InterPro" id="IPR017900">
    <property type="entry name" value="4Fe4S_Fe_S_CS"/>
</dbReference>
<dbReference type="GO" id="GO:0051539">
    <property type="term" value="F:4 iron, 4 sulfur cluster binding"/>
    <property type="evidence" value="ECO:0007669"/>
    <property type="project" value="UniProtKB-KW"/>
</dbReference>
<evidence type="ECO:0000256" key="8">
    <source>
        <dbReference type="HAMAP-Rule" id="MF_01351"/>
    </source>
</evidence>